<dbReference type="AlphaFoldDB" id="A0A8G1RMU9"/>
<reference evidence="2 3" key="1">
    <citation type="submission" date="2018-02" db="EMBL/GenBank/DDBJ databases">
        <title>The genomes of Aspergillus section Nigri reveals drivers in fungal speciation.</title>
        <authorList>
            <consortium name="DOE Joint Genome Institute"/>
            <person name="Vesth T.C."/>
            <person name="Nybo J."/>
            <person name="Theobald S."/>
            <person name="Brandl J."/>
            <person name="Frisvad J.C."/>
            <person name="Nielsen K.F."/>
            <person name="Lyhne E.K."/>
            <person name="Kogle M.E."/>
            <person name="Kuo A."/>
            <person name="Riley R."/>
            <person name="Clum A."/>
            <person name="Nolan M."/>
            <person name="Lipzen A."/>
            <person name="Salamov A."/>
            <person name="Henrissat B."/>
            <person name="Wiebenga A."/>
            <person name="De vries R.P."/>
            <person name="Grigoriev I.V."/>
            <person name="Mortensen U.H."/>
            <person name="Andersen M.R."/>
            <person name="Baker S.E."/>
        </authorList>
    </citation>
    <scope>NUCLEOTIDE SEQUENCE [LARGE SCALE GENOMIC DNA]</scope>
    <source>
        <strain evidence="2 3">CBS 313.89</strain>
    </source>
</reference>
<evidence type="ECO:0000256" key="1">
    <source>
        <dbReference type="SAM" id="MobiDB-lite"/>
    </source>
</evidence>
<dbReference type="EMBL" id="KZ824645">
    <property type="protein sequence ID" value="RAK76972.1"/>
    <property type="molecule type" value="Genomic_DNA"/>
</dbReference>
<accession>A0A8G1RMU9</accession>
<dbReference type="Proteomes" id="UP000249789">
    <property type="component" value="Unassembled WGS sequence"/>
</dbReference>
<sequence length="153" mass="16360">MPVDSGSHEAATVPSELPEEPAAAKGNLVGVPGTLAVPALQYTSCSLTLHNAHRMHSGILKKTTVDSPAPSTGESTYPQSNRCINSSLNGKYAGVSNMVGNRPIPRQKKNHIPHTAVHPQLIWPKGTTADLISDKRKNDVVRGMLLRLQMAPQ</sequence>
<evidence type="ECO:0000313" key="2">
    <source>
        <dbReference type="EMBL" id="RAK76972.1"/>
    </source>
</evidence>
<gene>
    <name evidence="2" type="ORF">BO72DRAFT_117018</name>
</gene>
<keyword evidence="3" id="KW-1185">Reference proteome</keyword>
<name>A0A8G1RMU9_9EURO</name>
<protein>
    <submittedName>
        <fullName evidence="2">Uncharacterized protein</fullName>
    </submittedName>
</protein>
<organism evidence="2 3">
    <name type="scientific">Aspergillus fijiensis CBS 313.89</name>
    <dbReference type="NCBI Taxonomy" id="1448319"/>
    <lineage>
        <taxon>Eukaryota</taxon>
        <taxon>Fungi</taxon>
        <taxon>Dikarya</taxon>
        <taxon>Ascomycota</taxon>
        <taxon>Pezizomycotina</taxon>
        <taxon>Eurotiomycetes</taxon>
        <taxon>Eurotiomycetidae</taxon>
        <taxon>Eurotiales</taxon>
        <taxon>Aspergillaceae</taxon>
        <taxon>Aspergillus</taxon>
    </lineage>
</organism>
<evidence type="ECO:0000313" key="3">
    <source>
        <dbReference type="Proteomes" id="UP000249789"/>
    </source>
</evidence>
<feature type="region of interest" description="Disordered" evidence="1">
    <location>
        <begin position="1"/>
        <end position="21"/>
    </location>
</feature>
<dbReference type="RefSeq" id="XP_040800982.1">
    <property type="nucleotide sequence ID" value="XM_040938982.1"/>
</dbReference>
<dbReference type="GeneID" id="63856315"/>
<feature type="compositionally biased region" description="Polar residues" evidence="1">
    <location>
        <begin position="65"/>
        <end position="82"/>
    </location>
</feature>
<dbReference type="VEuPathDB" id="FungiDB:BO72DRAFT_117018"/>
<proteinExistence type="predicted"/>
<feature type="region of interest" description="Disordered" evidence="1">
    <location>
        <begin position="60"/>
        <end position="82"/>
    </location>
</feature>